<keyword evidence="2" id="KW-1185">Reference proteome</keyword>
<organism evidence="1 2">
    <name type="scientific">Aneurinibacillus danicus</name>
    <dbReference type="NCBI Taxonomy" id="267746"/>
    <lineage>
        <taxon>Bacteria</taxon>
        <taxon>Bacillati</taxon>
        <taxon>Bacillota</taxon>
        <taxon>Bacilli</taxon>
        <taxon>Bacillales</taxon>
        <taxon>Paenibacillaceae</taxon>
        <taxon>Aneurinibacillus group</taxon>
        <taxon>Aneurinibacillus</taxon>
    </lineage>
</organism>
<name>A0A511VBS8_9BACL</name>
<reference evidence="1 2" key="1">
    <citation type="submission" date="2019-07" db="EMBL/GenBank/DDBJ databases">
        <title>Whole genome shotgun sequence of Aneurinibacillus danicus NBRC 102444.</title>
        <authorList>
            <person name="Hosoyama A."/>
            <person name="Uohara A."/>
            <person name="Ohji S."/>
            <person name="Ichikawa N."/>
        </authorList>
    </citation>
    <scope>NUCLEOTIDE SEQUENCE [LARGE SCALE GENOMIC DNA]</scope>
    <source>
        <strain evidence="1 2">NBRC 102444</strain>
    </source>
</reference>
<protein>
    <submittedName>
        <fullName evidence="1">Uncharacterized protein</fullName>
    </submittedName>
</protein>
<dbReference type="AlphaFoldDB" id="A0A511VBS8"/>
<proteinExistence type="predicted"/>
<gene>
    <name evidence="1" type="ORF">ADA01nite_37390</name>
</gene>
<evidence type="ECO:0000313" key="2">
    <source>
        <dbReference type="Proteomes" id="UP000321157"/>
    </source>
</evidence>
<sequence length="61" mass="7111">MKYRVLIPDKPTVRHMVCCLESLVSQLNRIDKLDKTVTCVRMNTQIQAIEIEVAEEESRHV</sequence>
<evidence type="ECO:0000313" key="1">
    <source>
        <dbReference type="EMBL" id="GEN36279.1"/>
    </source>
</evidence>
<dbReference type="Proteomes" id="UP000321157">
    <property type="component" value="Unassembled WGS sequence"/>
</dbReference>
<comment type="caution">
    <text evidence="1">The sequence shown here is derived from an EMBL/GenBank/DDBJ whole genome shotgun (WGS) entry which is preliminary data.</text>
</comment>
<dbReference type="EMBL" id="BJXX01000175">
    <property type="protein sequence ID" value="GEN36279.1"/>
    <property type="molecule type" value="Genomic_DNA"/>
</dbReference>
<accession>A0A511VBS8</accession>